<dbReference type="Gene3D" id="2.130.10.10">
    <property type="entry name" value="YVTN repeat-like/Quinoprotein amine dehydrogenase"/>
    <property type="match status" value="3"/>
</dbReference>
<feature type="repeat" description="WD" evidence="1">
    <location>
        <begin position="301"/>
        <end position="334"/>
    </location>
</feature>
<gene>
    <name evidence="3" type="ORF">F0562_016230</name>
</gene>
<dbReference type="EMBL" id="CM018050">
    <property type="protein sequence ID" value="KAA8518996.1"/>
    <property type="molecule type" value="Genomic_DNA"/>
</dbReference>
<evidence type="ECO:0000313" key="3">
    <source>
        <dbReference type="EMBL" id="KAA8518996.1"/>
    </source>
</evidence>
<sequence length="871" mass="94558">MHSPSLACVARGCSGGVSFATCSADGTVRLWDLALQPVSSEDGPTLATDHNFLITEPVSTSCLVSAGIFERDSVESGVSTEGFRSMAVSSDGKHLAAGDCRGNLHIYNLHSSDYICFQDVHDAEILSLSFSDIFSEVSENHYFLASGGRDRMIRLYDVKRNFDLIGSIDDHSSAVYSVKLACNGCKILSCSADRSLVSRDVEITDTDFKVSRCHQMASQGAVYDMAVDRLMEVVVTVGQDKKINAFNITSGKLIRSLKHDGDSGDPIKVTMDPSCSYLVCSYSNRSICMYDFITGEMVARAVGHAEVITGVIFLPDCKHIVSVGGDGCIFVWKVPAPLSVRMLQRIKESLGPLSPITMARSPVALSQIMFHTKDDHLCKTNPKEVSVLKNSNQASQTLPCQRGCPQGTSAFKFSISRLPKWAQAKVTSSGIIPTNPEFTTSQQVGPEAFSPSVSYGGGYSPVCPEVQTPSKHELEGSEPIHGGMHIISSDTDNSQGSPMPRRSCSFAMDKRWLTIHTVCLDLLNSPEIWDMKDIKVPVSIPNLSEDPAMETSNINCIGASSRKFGVNNSSVEPTSGLGNNVVGVYNASACHEVVVREVTEHLQLDTTESRVQATVDVDASHMKSQYNDLFNLNSGNLSAKLKIEGRKSSTGRSYSARFVVRRDLLRGQNKLFDTPVRDFGSETMNWSEEAAPGTTLGDPSIQVLEESEKKDDCKQDPKNSTQNLLCLSRILSQSDSTENSVNKEVIQFRDQEESNSEGIEKQQTVIACKEALLNLDAAAENALQLFSKLGGMASIEEISRGPGAQLYDEVTQMLPSIAKKVHAVAKLLQPTNNSSGTTRVDVSSLEPLLGTFAESLSQRVVELLKKNCSSP</sequence>
<name>A0A5J4ZMS5_9ASTE</name>
<feature type="repeat" description="WD" evidence="1">
    <location>
        <begin position="1"/>
        <end position="33"/>
    </location>
</feature>
<dbReference type="InterPro" id="IPR011047">
    <property type="entry name" value="Quinoprotein_ADH-like_sf"/>
</dbReference>
<dbReference type="PROSITE" id="PS50082">
    <property type="entry name" value="WD_REPEATS_2"/>
    <property type="match status" value="2"/>
</dbReference>
<proteinExistence type="predicted"/>
<dbReference type="SUPFAM" id="SSF50998">
    <property type="entry name" value="Quinoprotein alcohol dehydrogenase-like"/>
    <property type="match status" value="1"/>
</dbReference>
<keyword evidence="1" id="KW-0853">WD repeat</keyword>
<organism evidence="3 4">
    <name type="scientific">Nyssa sinensis</name>
    <dbReference type="NCBI Taxonomy" id="561372"/>
    <lineage>
        <taxon>Eukaryota</taxon>
        <taxon>Viridiplantae</taxon>
        <taxon>Streptophyta</taxon>
        <taxon>Embryophyta</taxon>
        <taxon>Tracheophyta</taxon>
        <taxon>Spermatophyta</taxon>
        <taxon>Magnoliopsida</taxon>
        <taxon>eudicotyledons</taxon>
        <taxon>Gunneridae</taxon>
        <taxon>Pentapetalae</taxon>
        <taxon>asterids</taxon>
        <taxon>Cornales</taxon>
        <taxon>Nyssaceae</taxon>
        <taxon>Nyssa</taxon>
    </lineage>
</organism>
<dbReference type="InterPro" id="IPR052779">
    <property type="entry name" value="WDR62"/>
</dbReference>
<keyword evidence="4" id="KW-1185">Reference proteome</keyword>
<dbReference type="SMART" id="SM00320">
    <property type="entry name" value="WD40"/>
    <property type="match status" value="7"/>
</dbReference>
<protein>
    <recommendedName>
        <fullName evidence="2">MABP1/WDR62 second WD40 domain-containing protein</fullName>
    </recommendedName>
</protein>
<dbReference type="PANTHER" id="PTHR45589">
    <property type="entry name" value="WD REPEAT DOMAIN 62, ISOFORM G"/>
    <property type="match status" value="1"/>
</dbReference>
<dbReference type="InterPro" id="IPR056162">
    <property type="entry name" value="WD40_MABP1-WDR62_2nd"/>
</dbReference>
<evidence type="ECO:0000256" key="1">
    <source>
        <dbReference type="PROSITE-ProRule" id="PRU00221"/>
    </source>
</evidence>
<dbReference type="PANTHER" id="PTHR45589:SF1">
    <property type="entry name" value="WD REPEAT DOMAIN 62, ISOFORM G"/>
    <property type="match status" value="1"/>
</dbReference>
<dbReference type="OrthoDB" id="6154712at2759"/>
<evidence type="ECO:0000313" key="4">
    <source>
        <dbReference type="Proteomes" id="UP000325577"/>
    </source>
</evidence>
<reference evidence="3 4" key="1">
    <citation type="submission" date="2019-09" db="EMBL/GenBank/DDBJ databases">
        <title>A chromosome-level genome assembly of the Chinese tupelo Nyssa sinensis.</title>
        <authorList>
            <person name="Yang X."/>
            <person name="Kang M."/>
            <person name="Yang Y."/>
            <person name="Xiong H."/>
            <person name="Wang M."/>
            <person name="Zhang Z."/>
            <person name="Wang Z."/>
            <person name="Wu H."/>
            <person name="Ma T."/>
            <person name="Liu J."/>
            <person name="Xi Z."/>
        </authorList>
    </citation>
    <scope>NUCLEOTIDE SEQUENCE [LARGE SCALE GENOMIC DNA]</scope>
    <source>
        <strain evidence="3">J267</strain>
        <tissue evidence="3">Leaf</tissue>
    </source>
</reference>
<dbReference type="AlphaFoldDB" id="A0A5J4ZMS5"/>
<dbReference type="InterPro" id="IPR001680">
    <property type="entry name" value="WD40_rpt"/>
</dbReference>
<evidence type="ECO:0000259" key="2">
    <source>
        <dbReference type="Pfam" id="PF24782"/>
    </source>
</evidence>
<dbReference type="InterPro" id="IPR015943">
    <property type="entry name" value="WD40/YVTN_repeat-like_dom_sf"/>
</dbReference>
<dbReference type="Proteomes" id="UP000325577">
    <property type="component" value="Linkage Group LG7"/>
</dbReference>
<feature type="domain" description="MABP1/WDR62 second WD40" evidence="2">
    <location>
        <begin position="16"/>
        <end position="334"/>
    </location>
</feature>
<accession>A0A5J4ZMS5</accession>
<dbReference type="Pfam" id="PF24782">
    <property type="entry name" value="WD40_MABP1-WDR62_2nd"/>
    <property type="match status" value="1"/>
</dbReference>
<dbReference type="PROSITE" id="PS50294">
    <property type="entry name" value="WD_REPEATS_REGION"/>
    <property type="match status" value="1"/>
</dbReference>